<dbReference type="PROSITE" id="PS51257">
    <property type="entry name" value="PROKAR_LIPOPROTEIN"/>
    <property type="match status" value="1"/>
</dbReference>
<sequence length="126" mass="13743">MYKKTAMTCVALGFIVLGLQGCATAPQGMTAEQLARASEVEFVRPYELSRTDVEFISVGPVQGQSCASHLLADNASQEQALMEMKLAAAERQANRVVLKQCRQDDNAGCSKRWLCEGDAYQAQPLQ</sequence>
<dbReference type="Proteomes" id="UP000481517">
    <property type="component" value="Unassembled WGS sequence"/>
</dbReference>
<evidence type="ECO:0000313" key="2">
    <source>
        <dbReference type="EMBL" id="CAB0151597.1"/>
    </source>
</evidence>
<dbReference type="Gene3D" id="3.30.110.70">
    <property type="entry name" value="Hypothetical protein apc22750. Chain B"/>
    <property type="match status" value="1"/>
</dbReference>
<accession>A0A6S6WR11</accession>
<organism evidence="2 3">
    <name type="scientific">Pseudidiomarina piscicola</name>
    <dbReference type="NCBI Taxonomy" id="2614830"/>
    <lineage>
        <taxon>Bacteria</taxon>
        <taxon>Pseudomonadati</taxon>
        <taxon>Pseudomonadota</taxon>
        <taxon>Gammaproteobacteria</taxon>
        <taxon>Alteromonadales</taxon>
        <taxon>Idiomarinaceae</taxon>
        <taxon>Pseudidiomarina</taxon>
    </lineage>
</organism>
<dbReference type="RefSeq" id="WP_173920970.1">
    <property type="nucleotide sequence ID" value="NZ_CADCXY010000005.1"/>
</dbReference>
<dbReference type="EMBL" id="CADCXY010000005">
    <property type="protein sequence ID" value="CAB0151597.1"/>
    <property type="molecule type" value="Genomic_DNA"/>
</dbReference>
<feature type="chain" id="PRO_5028864485" evidence="1">
    <location>
        <begin position="26"/>
        <end position="126"/>
    </location>
</feature>
<dbReference type="InterPro" id="IPR030852">
    <property type="entry name" value="RcsF"/>
</dbReference>
<reference evidence="2 3" key="1">
    <citation type="submission" date="2020-02" db="EMBL/GenBank/DDBJ databases">
        <authorList>
            <person name="Rodrigo-Torres L."/>
            <person name="Arahal R. D."/>
            <person name="Lucena T."/>
        </authorList>
    </citation>
    <scope>NUCLEOTIDE SEQUENCE [LARGE SCALE GENOMIC DNA]</scope>
    <source>
        <strain evidence="2 3">CECT 9734</strain>
    </source>
</reference>
<evidence type="ECO:0000313" key="3">
    <source>
        <dbReference type="Proteomes" id="UP000481517"/>
    </source>
</evidence>
<proteinExistence type="predicted"/>
<name>A0A6S6WR11_9GAMM</name>
<protein>
    <submittedName>
        <fullName evidence="2">Outer membrane lipoprotein RcsF</fullName>
    </submittedName>
</protein>
<evidence type="ECO:0000256" key="1">
    <source>
        <dbReference type="SAM" id="SignalP"/>
    </source>
</evidence>
<dbReference type="GO" id="GO:0035556">
    <property type="term" value="P:intracellular signal transduction"/>
    <property type="evidence" value="ECO:0007669"/>
    <property type="project" value="InterPro"/>
</dbReference>
<dbReference type="GO" id="GO:0009279">
    <property type="term" value="C:cell outer membrane"/>
    <property type="evidence" value="ECO:0007669"/>
    <property type="project" value="InterPro"/>
</dbReference>
<keyword evidence="2" id="KW-0449">Lipoprotein</keyword>
<feature type="signal peptide" evidence="1">
    <location>
        <begin position="1"/>
        <end position="25"/>
    </location>
</feature>
<keyword evidence="3" id="KW-1185">Reference proteome</keyword>
<dbReference type="AlphaFoldDB" id="A0A6S6WR11"/>
<keyword evidence="1" id="KW-0732">Signal</keyword>
<gene>
    <name evidence="2" type="primary">rcsF</name>
    <name evidence="2" type="ORF">PSI9734_01971</name>
</gene>
<dbReference type="Pfam" id="PF16358">
    <property type="entry name" value="RcsF"/>
    <property type="match status" value="1"/>
</dbReference>